<accession>A0A078K469</accession>
<keyword evidence="2" id="KW-1133">Transmembrane helix</keyword>
<evidence type="ECO:0000256" key="1">
    <source>
        <dbReference type="SAM" id="MobiDB-lite"/>
    </source>
</evidence>
<name>A0A078K469_PLAYE</name>
<reference evidence="5" key="3">
    <citation type="submission" date="2014-05" db="EMBL/GenBank/DDBJ databases">
        <authorList>
            <person name="Aslett M.A."/>
            <person name="De Silva N."/>
        </authorList>
    </citation>
    <scope>NUCLEOTIDE SEQUENCE</scope>
    <source>
        <strain evidence="5">17X</strain>
    </source>
</reference>
<reference evidence="6 7" key="1">
    <citation type="journal article" date="2014" name="BMC Biol.">
        <title>A comprehensive evaluation of rodent malaria parasite genomes and gene expression.</title>
        <authorList>
            <person name="Otto T.D."/>
            <person name="Bohme U."/>
            <person name="Jackson A.P."/>
            <person name="Hunt M."/>
            <person name="Franke-Fayard B."/>
            <person name="Hoeijmakers W.A."/>
            <person name="Religa A.A."/>
            <person name="Robertson L."/>
            <person name="Sanders M."/>
            <person name="Ogun S.A."/>
            <person name="Cunningham D."/>
            <person name="Erhart A."/>
            <person name="Billker O."/>
            <person name="Khan S.M."/>
            <person name="Stunnenberg H.G."/>
            <person name="Langhorne J."/>
            <person name="Holder A.A."/>
            <person name="Waters A.P."/>
            <person name="Newbold C.I."/>
            <person name="Pain A."/>
            <person name="Berriman M."/>
            <person name="Janse C.J."/>
        </authorList>
    </citation>
    <scope>NUCLEOTIDE SEQUENCE [LARGE SCALE GENOMIC DNA]</scope>
    <source>
        <strain evidence="5 6">17X</strain>
        <strain evidence="4 7">YM</strain>
    </source>
</reference>
<dbReference type="GeneID" id="3807213"/>
<dbReference type="InterPro" id="IPR006484">
    <property type="entry name" value="PYST_B"/>
</dbReference>
<keyword evidence="2" id="KW-0472">Membrane</keyword>
<evidence type="ECO:0000313" key="5">
    <source>
        <dbReference type="EMBL" id="VTZ72665.1"/>
    </source>
</evidence>
<evidence type="ECO:0000313" key="4">
    <source>
        <dbReference type="EMBL" id="CDU16354.1"/>
    </source>
</evidence>
<feature type="chain" id="PRO_5014502039" evidence="3">
    <location>
        <begin position="23"/>
        <end position="319"/>
    </location>
</feature>
<dbReference type="OMA" id="SETMGCG"/>
<proteinExistence type="predicted"/>
<keyword evidence="2" id="KW-0812">Transmembrane</keyword>
<reference evidence="4" key="2">
    <citation type="submission" date="2014-05" db="EMBL/GenBank/DDBJ databases">
        <authorList>
            <person name="Aslett A.Martin."/>
            <person name="De Silva Nishadi"/>
        </authorList>
    </citation>
    <scope>NUCLEOTIDE SEQUENCE</scope>
    <source>
        <strain evidence="4">YM</strain>
    </source>
</reference>
<dbReference type="Proteomes" id="UP000072874">
    <property type="component" value="Chromosome 3"/>
</dbReference>
<feature type="transmembrane region" description="Helical" evidence="2">
    <location>
        <begin position="262"/>
        <end position="288"/>
    </location>
</feature>
<evidence type="ECO:0000256" key="3">
    <source>
        <dbReference type="SAM" id="SignalP"/>
    </source>
</evidence>
<feature type="signal peptide" evidence="3">
    <location>
        <begin position="1"/>
        <end position="22"/>
    </location>
</feature>
<dbReference type="OrthoDB" id="372910at2759"/>
<keyword evidence="3" id="KW-0732">Signal</keyword>
<organism evidence="4 7">
    <name type="scientific">Plasmodium yoelii</name>
    <dbReference type="NCBI Taxonomy" id="5861"/>
    <lineage>
        <taxon>Eukaryota</taxon>
        <taxon>Sar</taxon>
        <taxon>Alveolata</taxon>
        <taxon>Apicomplexa</taxon>
        <taxon>Aconoidasida</taxon>
        <taxon>Haemosporida</taxon>
        <taxon>Plasmodiidae</taxon>
        <taxon>Plasmodium</taxon>
        <taxon>Plasmodium (Vinckeia)</taxon>
    </lineage>
</organism>
<dbReference type="VEuPathDB" id="PlasmoDB:PYYM_0316900"/>
<reference evidence="5" key="4">
    <citation type="submission" date="2019-05" db="EMBL/GenBank/DDBJ databases">
        <authorList>
            <consortium name="Pathogen Informatics"/>
        </authorList>
    </citation>
    <scope>NUCLEOTIDE SEQUENCE</scope>
    <source>
        <strain evidence="5">17X</strain>
    </source>
</reference>
<dbReference type="RefSeq" id="XP_022811492.1">
    <property type="nucleotide sequence ID" value="XM_022955004.1"/>
</dbReference>
<evidence type="ECO:0000313" key="6">
    <source>
        <dbReference type="Proteomes" id="UP000072874"/>
    </source>
</evidence>
<evidence type="ECO:0000256" key="2">
    <source>
        <dbReference type="SAM" id="Phobius"/>
    </source>
</evidence>
<dbReference type="EMBL" id="LK934631">
    <property type="protein sequence ID" value="CDU16354.1"/>
    <property type="molecule type" value="Genomic_DNA"/>
</dbReference>
<dbReference type="VEuPathDB" id="PlasmoDB:Py17XNL_000303735"/>
<gene>
    <name evidence="5" type="ORF">PY17X_0317000</name>
    <name evidence="4" type="ORF">PYYM_0316900</name>
</gene>
<feature type="region of interest" description="Disordered" evidence="1">
    <location>
        <begin position="126"/>
        <end position="175"/>
    </location>
</feature>
<feature type="compositionally biased region" description="Acidic residues" evidence="1">
    <location>
        <begin position="141"/>
        <end position="164"/>
    </location>
</feature>
<dbReference type="AlphaFoldDB" id="A0A078K469"/>
<dbReference type="KEGG" id="pyo:PY17X_0317000"/>
<dbReference type="VEuPathDB" id="PlasmoDB:PY02058"/>
<protein>
    <submittedName>
        <fullName evidence="4">Fam-b protein</fullName>
    </submittedName>
</protein>
<dbReference type="Proteomes" id="UP000072904">
    <property type="component" value="Chromosome 3"/>
</dbReference>
<sequence length="319" mass="37236">MKKSNIFNKILLFAIIIYSLKCHQNELHNLSEICIYPQRDSINFRNGRILAYADKPTDLNYFYESALSLNDKTEDDYNDEGKLNLQENGELYTNDLKNNKLENLKITISETNNLANDNMDDVSETMGCGDGVSETMRYGDDESETMGYGDDESETMGYGDDESETMGCGDDEKKRKLESQKIAGNEILKMLGDNMNNKNAEYILLSKYLESFKLFLDDSFITDIDYDKIEKEYNILFRNWEHNKSLRKHINKSILKIVIKVILWNSAIALLSAYMSFVFLAFFSVSLIDFRIQYNQLRKLYKIRKMMKRYSRQFNSFVS</sequence>
<dbReference type="EMBL" id="LM993657">
    <property type="protein sequence ID" value="VTZ72665.1"/>
    <property type="molecule type" value="Genomic_DNA"/>
</dbReference>
<dbReference type="VEuPathDB" id="PlasmoDB:PY17X_0317000"/>
<evidence type="ECO:0000313" key="7">
    <source>
        <dbReference type="Proteomes" id="UP000072904"/>
    </source>
</evidence>
<dbReference type="Pfam" id="PF09592">
    <property type="entry name" value="DUF2031"/>
    <property type="match status" value="1"/>
</dbReference>